<dbReference type="Proteomes" id="UP000887568">
    <property type="component" value="Unplaced"/>
</dbReference>
<evidence type="ECO:0000256" key="2">
    <source>
        <dbReference type="ARBA" id="ARBA00011233"/>
    </source>
</evidence>
<accession>A0A913ZYK8</accession>
<protein>
    <recommendedName>
        <fullName evidence="8">Corrinoid adenosyltransferase MMAB</fullName>
    </recommendedName>
    <alternativeName>
        <fullName evidence="9">ATP:co(I)rrinoid adenosyltransferase MMAB</fullName>
    </alternativeName>
</protein>
<evidence type="ECO:0000256" key="9">
    <source>
        <dbReference type="ARBA" id="ARBA00075216"/>
    </source>
</evidence>
<dbReference type="EnsemblMetazoa" id="XM_038200467.1">
    <property type="protein sequence ID" value="XP_038056395.1"/>
    <property type="gene ID" value="LOC119728283"/>
</dbReference>
<dbReference type="CTD" id="326625"/>
<dbReference type="GO" id="GO:0005524">
    <property type="term" value="F:ATP binding"/>
    <property type="evidence" value="ECO:0007669"/>
    <property type="project" value="UniProtKB-UniRule"/>
</dbReference>
<reference evidence="12" key="1">
    <citation type="submission" date="2022-11" db="UniProtKB">
        <authorList>
            <consortium name="EnsemblMetazoa"/>
        </authorList>
    </citation>
    <scope>IDENTIFICATION</scope>
</reference>
<dbReference type="NCBIfam" id="TIGR00636">
    <property type="entry name" value="PduO_Nterm"/>
    <property type="match status" value="1"/>
</dbReference>
<dbReference type="AlphaFoldDB" id="A0A913ZYK8"/>
<dbReference type="Pfam" id="PF01923">
    <property type="entry name" value="Cob_adeno_trans"/>
    <property type="match status" value="1"/>
</dbReference>
<comment type="subunit">
    <text evidence="2">Homotrimer.</text>
</comment>
<dbReference type="SUPFAM" id="SSF89028">
    <property type="entry name" value="Cobalamin adenosyltransferase-like"/>
    <property type="match status" value="1"/>
</dbReference>
<dbReference type="InterPro" id="IPR029499">
    <property type="entry name" value="PduO-typ"/>
</dbReference>
<evidence type="ECO:0000256" key="6">
    <source>
        <dbReference type="ARBA" id="ARBA00051988"/>
    </source>
</evidence>
<comment type="catalytic activity">
    <reaction evidence="6">
        <text>cob(I)alamin-[corrinoid adenosyltransferase] + ATP = apo-[corrinoid adenosyltransferase] + adenosylcob(III)alamin + triphosphate</text>
        <dbReference type="Rhea" id="RHEA:56796"/>
        <dbReference type="Rhea" id="RHEA-COMP:14743"/>
        <dbReference type="Rhea" id="RHEA-COMP:14744"/>
        <dbReference type="ChEBI" id="CHEBI:18036"/>
        <dbReference type="ChEBI" id="CHEBI:18408"/>
        <dbReference type="ChEBI" id="CHEBI:30616"/>
        <dbReference type="ChEBI" id="CHEBI:60488"/>
        <dbReference type="ChEBI" id="CHEBI:83228"/>
    </reaction>
    <physiologicalReaction direction="left-to-right" evidence="6">
        <dbReference type="Rhea" id="RHEA:56797"/>
    </physiologicalReaction>
</comment>
<evidence type="ECO:0000313" key="12">
    <source>
        <dbReference type="EnsemblMetazoa" id="XP_038056395.1"/>
    </source>
</evidence>
<dbReference type="PANTHER" id="PTHR12213:SF0">
    <property type="entry name" value="CORRINOID ADENOSYLTRANSFERASE MMAB"/>
    <property type="match status" value="1"/>
</dbReference>
<evidence type="ECO:0000256" key="5">
    <source>
        <dbReference type="ARBA" id="ARBA00022840"/>
    </source>
</evidence>
<dbReference type="RefSeq" id="XP_038056395.1">
    <property type="nucleotide sequence ID" value="XM_038200467.1"/>
</dbReference>
<proteinExistence type="inferred from homology"/>
<dbReference type="Gene3D" id="1.20.1200.10">
    <property type="entry name" value="Cobalamin adenosyltransferase-like"/>
    <property type="match status" value="1"/>
</dbReference>
<evidence type="ECO:0000256" key="3">
    <source>
        <dbReference type="ARBA" id="ARBA00022679"/>
    </source>
</evidence>
<feature type="domain" description="Cobalamin adenosyltransferase-like" evidence="11">
    <location>
        <begin position="57"/>
        <end position="226"/>
    </location>
</feature>
<evidence type="ECO:0000256" key="4">
    <source>
        <dbReference type="ARBA" id="ARBA00022741"/>
    </source>
</evidence>
<evidence type="ECO:0000256" key="10">
    <source>
        <dbReference type="RuleBase" id="RU366026"/>
    </source>
</evidence>
<dbReference type="GO" id="GO:0008817">
    <property type="term" value="F:corrinoid adenosyltransferase activity"/>
    <property type="evidence" value="ECO:0007669"/>
    <property type="project" value="TreeGrafter"/>
</dbReference>
<evidence type="ECO:0000256" key="8">
    <source>
        <dbReference type="ARBA" id="ARBA00071654"/>
    </source>
</evidence>
<keyword evidence="3 10" id="KW-0808">Transferase</keyword>
<evidence type="ECO:0000256" key="7">
    <source>
        <dbReference type="ARBA" id="ARBA00056747"/>
    </source>
</evidence>
<sequence length="247" mass="27334">MAAPISRSLARRVGIVSKHFLCLVPSSTRCCCPALIAELSVNRLMCCSTQEVKLPKIYTRTGDKGTSVTIAGDRRPKDDEIFEALGATDELSSAIGLAREFCADGKLSFDQQLHEIQCLLLDAGSNIATPRSLASPNQLNVMAFDGACVETLETWIDEYTNQLPPLKNFILPSGGKASASLHIARSVCRRAERRITPLMIKNEIEPNVGKYLNRLSDYLFTLARYAAQCEGKPETVYKKVRPRQRKK</sequence>
<evidence type="ECO:0000313" key="13">
    <source>
        <dbReference type="Proteomes" id="UP000887568"/>
    </source>
</evidence>
<keyword evidence="13" id="KW-1185">Reference proteome</keyword>
<dbReference type="PANTHER" id="PTHR12213">
    <property type="entry name" value="CORRINOID ADENOSYLTRANSFERASE"/>
    <property type="match status" value="1"/>
</dbReference>
<name>A0A913ZYK8_PATMI</name>
<dbReference type="GO" id="GO:0009235">
    <property type="term" value="P:cobalamin metabolic process"/>
    <property type="evidence" value="ECO:0007669"/>
    <property type="project" value="UniProtKB-ARBA"/>
</dbReference>
<comment type="similarity">
    <text evidence="1 10">Belongs to the Cob(I)alamin adenosyltransferase family.</text>
</comment>
<dbReference type="GeneID" id="119728283"/>
<evidence type="ECO:0000256" key="1">
    <source>
        <dbReference type="ARBA" id="ARBA00007487"/>
    </source>
</evidence>
<dbReference type="OMA" id="HQACTVV"/>
<dbReference type="InterPro" id="IPR036451">
    <property type="entry name" value="CblAdoTrfase-like_sf"/>
</dbReference>
<comment type="function">
    <text evidence="7">Converts cob(I)alamin to adenosylcobalamin (adenosylcob(III)alamin), a coenzyme for methylmalonyl-CoA mutase, therefore participates in the final step of the vitamin B12 conversion. Generates adenosylcobalamin (AdoCbl) and directly delivers the cofactor to MUT in a transfer that is stimulated by ATP-binding to MMAB and gated by MMAA.</text>
</comment>
<evidence type="ECO:0000259" key="11">
    <source>
        <dbReference type="Pfam" id="PF01923"/>
    </source>
</evidence>
<dbReference type="OrthoDB" id="549173at2759"/>
<dbReference type="InterPro" id="IPR016030">
    <property type="entry name" value="CblAdoTrfase-like"/>
</dbReference>
<organism evidence="12 13">
    <name type="scientific">Patiria miniata</name>
    <name type="common">Bat star</name>
    <name type="synonym">Asterina miniata</name>
    <dbReference type="NCBI Taxonomy" id="46514"/>
    <lineage>
        <taxon>Eukaryota</taxon>
        <taxon>Metazoa</taxon>
        <taxon>Echinodermata</taxon>
        <taxon>Eleutherozoa</taxon>
        <taxon>Asterozoa</taxon>
        <taxon>Asteroidea</taxon>
        <taxon>Valvatacea</taxon>
        <taxon>Valvatida</taxon>
        <taxon>Asterinidae</taxon>
        <taxon>Patiria</taxon>
    </lineage>
</organism>
<keyword evidence="4 10" id="KW-0547">Nucleotide-binding</keyword>
<keyword evidence="5 10" id="KW-0067">ATP-binding</keyword>
<dbReference type="FunFam" id="1.20.1200.10:FF:000001">
    <property type="entry name" value="Cob(I)yrinic acid a,c-diamide adenosyltransferase"/>
    <property type="match status" value="1"/>
</dbReference>